<dbReference type="PANTHER" id="PTHR42796:SF4">
    <property type="entry name" value="FUMARYLACETOACETATE HYDROLASE DOMAIN-CONTAINING PROTEIN 2A"/>
    <property type="match status" value="1"/>
</dbReference>
<comment type="caution">
    <text evidence="4">The sequence shown here is derived from an EMBL/GenBank/DDBJ whole genome shotgun (WGS) entry which is preliminary data.</text>
</comment>
<dbReference type="Proteomes" id="UP000654257">
    <property type="component" value="Unassembled WGS sequence"/>
</dbReference>
<dbReference type="GO" id="GO:0046872">
    <property type="term" value="F:metal ion binding"/>
    <property type="evidence" value="ECO:0007669"/>
    <property type="project" value="UniProtKB-KW"/>
</dbReference>
<evidence type="ECO:0000256" key="1">
    <source>
        <dbReference type="ARBA" id="ARBA00010211"/>
    </source>
</evidence>
<keyword evidence="4" id="KW-0378">Hydrolase</keyword>
<reference evidence="4" key="2">
    <citation type="submission" date="2020-09" db="EMBL/GenBank/DDBJ databases">
        <authorList>
            <person name="Sun Q."/>
            <person name="Sedlacek I."/>
        </authorList>
    </citation>
    <scope>NUCLEOTIDE SEQUENCE</scope>
    <source>
        <strain evidence="4">CCM 7905</strain>
    </source>
</reference>
<comment type="similarity">
    <text evidence="1">Belongs to the FAH family.</text>
</comment>
<dbReference type="GO" id="GO:0016787">
    <property type="term" value="F:hydrolase activity"/>
    <property type="evidence" value="ECO:0007669"/>
    <property type="project" value="UniProtKB-KW"/>
</dbReference>
<dbReference type="AlphaFoldDB" id="A0A917G7Y8"/>
<keyword evidence="2" id="KW-0479">Metal-binding</keyword>
<reference evidence="4" key="1">
    <citation type="journal article" date="2014" name="Int. J. Syst. Evol. Microbiol.">
        <title>Complete genome sequence of Corynebacterium casei LMG S-19264T (=DSM 44701T), isolated from a smear-ripened cheese.</title>
        <authorList>
            <consortium name="US DOE Joint Genome Institute (JGI-PGF)"/>
            <person name="Walter F."/>
            <person name="Albersmeier A."/>
            <person name="Kalinowski J."/>
            <person name="Ruckert C."/>
        </authorList>
    </citation>
    <scope>NUCLEOTIDE SEQUENCE</scope>
    <source>
        <strain evidence="4">CCM 7905</strain>
    </source>
</reference>
<dbReference type="SUPFAM" id="SSF56529">
    <property type="entry name" value="FAH"/>
    <property type="match status" value="1"/>
</dbReference>
<dbReference type="Gene3D" id="3.90.850.10">
    <property type="entry name" value="Fumarylacetoacetase-like, C-terminal domain"/>
    <property type="match status" value="1"/>
</dbReference>
<proteinExistence type="inferred from homology"/>
<dbReference type="PANTHER" id="PTHR42796">
    <property type="entry name" value="FUMARYLACETOACETATE HYDROLASE DOMAIN-CONTAINING PROTEIN 2A-RELATED"/>
    <property type="match status" value="1"/>
</dbReference>
<gene>
    <name evidence="4" type="ORF">GCM10007304_45950</name>
</gene>
<evidence type="ECO:0000313" key="5">
    <source>
        <dbReference type="Proteomes" id="UP000654257"/>
    </source>
</evidence>
<evidence type="ECO:0000313" key="4">
    <source>
        <dbReference type="EMBL" id="GGG26958.1"/>
    </source>
</evidence>
<protein>
    <submittedName>
        <fullName evidence="4">Hydrolase</fullName>
    </submittedName>
</protein>
<keyword evidence="5" id="KW-1185">Reference proteome</keyword>
<name>A0A917G7Y8_9NOCA</name>
<organism evidence="4 5">
    <name type="scientific">Rhodococcoides trifolii</name>
    <dbReference type="NCBI Taxonomy" id="908250"/>
    <lineage>
        <taxon>Bacteria</taxon>
        <taxon>Bacillati</taxon>
        <taxon>Actinomycetota</taxon>
        <taxon>Actinomycetes</taxon>
        <taxon>Mycobacteriales</taxon>
        <taxon>Nocardiaceae</taxon>
        <taxon>Rhodococcoides</taxon>
    </lineage>
</organism>
<dbReference type="InterPro" id="IPR051121">
    <property type="entry name" value="FAH"/>
</dbReference>
<sequence length="349" mass="38242">MSESDSPTGLSEGTFGLARLSCFGESAFNALVRPGGEVVDISSRYSSSTALYAKWDATFDELDSVSRQARSTGVDFADYDVLPPVERPQIFCAGSNYRQHAAEMYTFNAGAYQEERLPGEKDEAFFARNSQFVTEKRAKGMPFIWLATFGSMVGPHDDIALPPVGTAHDWEAELTVVVAGGSPRMMNPDEAGLYIAGYTIGNDMHTGDLYSRTDIKWNADWIAKQQPTFKQVGPMVVPKQFFPVLGSMQIELDLNGDRMQDWPADDMIFSPEEYLAYASERVALLGGDLLMMGSPPGNGGVHGGRWLTPGDVVDIRIDGLGSQRHNVVAEDTDGRTPFFGMPPYDVCSR</sequence>
<evidence type="ECO:0000256" key="2">
    <source>
        <dbReference type="ARBA" id="ARBA00022723"/>
    </source>
</evidence>
<dbReference type="InterPro" id="IPR036663">
    <property type="entry name" value="Fumarylacetoacetase_C_sf"/>
</dbReference>
<dbReference type="RefSeq" id="WP_188547396.1">
    <property type="nucleotide sequence ID" value="NZ_BMCU01000006.1"/>
</dbReference>
<evidence type="ECO:0000259" key="3">
    <source>
        <dbReference type="Pfam" id="PF01557"/>
    </source>
</evidence>
<feature type="domain" description="Fumarylacetoacetase-like C-terminal" evidence="3">
    <location>
        <begin position="89"/>
        <end position="328"/>
    </location>
</feature>
<dbReference type="Pfam" id="PF01557">
    <property type="entry name" value="FAA_hydrolase"/>
    <property type="match status" value="1"/>
</dbReference>
<dbReference type="EMBL" id="BMCU01000006">
    <property type="protein sequence ID" value="GGG26958.1"/>
    <property type="molecule type" value="Genomic_DNA"/>
</dbReference>
<dbReference type="InterPro" id="IPR011234">
    <property type="entry name" value="Fumarylacetoacetase-like_C"/>
</dbReference>
<dbReference type="GO" id="GO:0044281">
    <property type="term" value="P:small molecule metabolic process"/>
    <property type="evidence" value="ECO:0007669"/>
    <property type="project" value="UniProtKB-ARBA"/>
</dbReference>
<accession>A0A917G7Y8</accession>